<accession>A0ABV0XSN7</accession>
<reference evidence="1 2" key="1">
    <citation type="submission" date="2021-06" db="EMBL/GenBank/DDBJ databases">
        <authorList>
            <person name="Palmer J.M."/>
        </authorList>
    </citation>
    <scope>NUCLEOTIDE SEQUENCE [LARGE SCALE GENOMIC DNA]</scope>
    <source>
        <strain evidence="1 2">AS_MEX2019</strain>
        <tissue evidence="1">Muscle</tissue>
    </source>
</reference>
<sequence>MLTSGMLLNLSNRDDWLMPFSLPVNFSSGNHGANYIQTVKVSFSKQGWDSGPVHLALGAPVDGKPIGGPMLLIHGEPSWTTLVKAHPPGAWVAVWSSLCQEMAPCAKQAQAGQLLIRTLKLLHHNRRDKKHLRMLGYLIKMASGCLSGNNIVSVLDLVVKQAKTRSTRTIHLYNLCF</sequence>
<dbReference type="Proteomes" id="UP001469553">
    <property type="component" value="Unassembled WGS sequence"/>
</dbReference>
<evidence type="ECO:0000313" key="1">
    <source>
        <dbReference type="EMBL" id="MEQ2284503.1"/>
    </source>
</evidence>
<comment type="caution">
    <text evidence="1">The sequence shown here is derived from an EMBL/GenBank/DDBJ whole genome shotgun (WGS) entry which is preliminary data.</text>
</comment>
<organism evidence="1 2">
    <name type="scientific">Ameca splendens</name>
    <dbReference type="NCBI Taxonomy" id="208324"/>
    <lineage>
        <taxon>Eukaryota</taxon>
        <taxon>Metazoa</taxon>
        <taxon>Chordata</taxon>
        <taxon>Craniata</taxon>
        <taxon>Vertebrata</taxon>
        <taxon>Euteleostomi</taxon>
        <taxon>Actinopterygii</taxon>
        <taxon>Neopterygii</taxon>
        <taxon>Teleostei</taxon>
        <taxon>Neoteleostei</taxon>
        <taxon>Acanthomorphata</taxon>
        <taxon>Ovalentaria</taxon>
        <taxon>Atherinomorphae</taxon>
        <taxon>Cyprinodontiformes</taxon>
        <taxon>Goodeidae</taxon>
        <taxon>Ameca</taxon>
    </lineage>
</organism>
<proteinExistence type="predicted"/>
<protein>
    <submittedName>
        <fullName evidence="1">Uncharacterized protein</fullName>
    </submittedName>
</protein>
<keyword evidence="2" id="KW-1185">Reference proteome</keyword>
<name>A0ABV0XSN7_9TELE</name>
<gene>
    <name evidence="1" type="ORF">AMECASPLE_022262</name>
</gene>
<dbReference type="EMBL" id="JAHRIP010011377">
    <property type="protein sequence ID" value="MEQ2284503.1"/>
    <property type="molecule type" value="Genomic_DNA"/>
</dbReference>
<evidence type="ECO:0000313" key="2">
    <source>
        <dbReference type="Proteomes" id="UP001469553"/>
    </source>
</evidence>